<comment type="caution">
    <text evidence="2">The sequence shown here is derived from an EMBL/GenBank/DDBJ whole genome shotgun (WGS) entry which is preliminary data.</text>
</comment>
<feature type="compositionally biased region" description="Basic and acidic residues" evidence="1">
    <location>
        <begin position="31"/>
        <end position="53"/>
    </location>
</feature>
<dbReference type="Proteomes" id="UP000327468">
    <property type="component" value="Chromosome 5"/>
</dbReference>
<gene>
    <name evidence="2" type="ORF">PHYPO_G00208490</name>
</gene>
<protein>
    <submittedName>
        <fullName evidence="2">Uncharacterized protein</fullName>
    </submittedName>
</protein>
<dbReference type="EMBL" id="VFJC01000006">
    <property type="protein sequence ID" value="KAB5577319.1"/>
    <property type="molecule type" value="Genomic_DNA"/>
</dbReference>
<feature type="region of interest" description="Disordered" evidence="1">
    <location>
        <begin position="84"/>
        <end position="107"/>
    </location>
</feature>
<feature type="region of interest" description="Disordered" evidence="1">
    <location>
        <begin position="1"/>
        <end position="53"/>
    </location>
</feature>
<name>A0A5N5PCL1_PANHP</name>
<feature type="compositionally biased region" description="Basic and acidic residues" evidence="1">
    <location>
        <begin position="98"/>
        <end position="107"/>
    </location>
</feature>
<evidence type="ECO:0000256" key="1">
    <source>
        <dbReference type="SAM" id="MobiDB-lite"/>
    </source>
</evidence>
<organism evidence="2 3">
    <name type="scientific">Pangasianodon hypophthalmus</name>
    <name type="common">Striped catfish</name>
    <name type="synonym">Helicophagus hypophthalmus</name>
    <dbReference type="NCBI Taxonomy" id="310915"/>
    <lineage>
        <taxon>Eukaryota</taxon>
        <taxon>Metazoa</taxon>
        <taxon>Chordata</taxon>
        <taxon>Craniata</taxon>
        <taxon>Vertebrata</taxon>
        <taxon>Euteleostomi</taxon>
        <taxon>Actinopterygii</taxon>
        <taxon>Neopterygii</taxon>
        <taxon>Teleostei</taxon>
        <taxon>Ostariophysi</taxon>
        <taxon>Siluriformes</taxon>
        <taxon>Pangasiidae</taxon>
        <taxon>Pangasianodon</taxon>
    </lineage>
</organism>
<evidence type="ECO:0000313" key="2">
    <source>
        <dbReference type="EMBL" id="KAB5577319.1"/>
    </source>
</evidence>
<dbReference type="AlphaFoldDB" id="A0A5N5PCL1"/>
<proteinExistence type="predicted"/>
<reference evidence="2 3" key="1">
    <citation type="submission" date="2019-06" db="EMBL/GenBank/DDBJ databases">
        <title>A chromosome-scale genome assembly of the striped catfish, Pangasianodon hypophthalmus.</title>
        <authorList>
            <person name="Wen M."/>
            <person name="Zahm M."/>
            <person name="Roques C."/>
            <person name="Cabau C."/>
            <person name="Klopp C."/>
            <person name="Donnadieu C."/>
            <person name="Jouanno E."/>
            <person name="Avarre J.-C."/>
            <person name="Campet M."/>
            <person name="Ha T.T.T."/>
            <person name="Dugue R."/>
            <person name="Lampietro C."/>
            <person name="Louis A."/>
            <person name="Herpin A."/>
            <person name="Echchiki A."/>
            <person name="Berthelot C."/>
            <person name="Parey E."/>
            <person name="Roest-Crollius H."/>
            <person name="Braasch I."/>
            <person name="Postlethwait J."/>
            <person name="Bobe J."/>
            <person name="Montfort J."/>
            <person name="Bouchez O."/>
            <person name="Begum T."/>
            <person name="Schartl M."/>
            <person name="Guiguen Y."/>
        </authorList>
    </citation>
    <scope>NUCLEOTIDE SEQUENCE [LARGE SCALE GENOMIC DNA]</scope>
    <source>
        <strain evidence="2 3">Indonesia</strain>
        <tissue evidence="2">Blood</tissue>
    </source>
</reference>
<evidence type="ECO:0000313" key="3">
    <source>
        <dbReference type="Proteomes" id="UP000327468"/>
    </source>
</evidence>
<keyword evidence="3" id="KW-1185">Reference proteome</keyword>
<sequence>MSEGSVSSGERRYRSSDRDDRELDSLTLEQEQEHEHEQEQEHEQKQKQEHEQEQKICIAKALRADSPDLSSELELTLHLVSSGRAADVRLHGGPSSSRTDDLSIGRE</sequence>
<accession>A0A5N5PCL1</accession>
<feature type="compositionally biased region" description="Basic and acidic residues" evidence="1">
    <location>
        <begin position="9"/>
        <end position="24"/>
    </location>
</feature>